<name>A0A0L6UKK1_9BASI</name>
<keyword evidence="2" id="KW-1185">Reference proteome</keyword>
<dbReference type="EMBL" id="LAVV01010611">
    <property type="protein sequence ID" value="KNZ48802.1"/>
    <property type="molecule type" value="Genomic_DNA"/>
</dbReference>
<gene>
    <name evidence="1" type="ORF">VP01_5401g1</name>
</gene>
<sequence length="117" mass="13330">MLLDTTPLTGRLRTNFRIQAKQYQSESFIILISGTIFTSLFKGFHCRVFRHILELLVQISPQFIISPPANYTHGHIKSNPKFSSLFNMCLGVLDGVYVPVWKEKPTQKVTESPSPMC</sequence>
<dbReference type="Proteomes" id="UP000037035">
    <property type="component" value="Unassembled WGS sequence"/>
</dbReference>
<protein>
    <recommendedName>
        <fullName evidence="3">DDE Tnp4 domain-containing protein</fullName>
    </recommendedName>
</protein>
<dbReference type="AlphaFoldDB" id="A0A0L6UKK1"/>
<feature type="non-terminal residue" evidence="1">
    <location>
        <position position="117"/>
    </location>
</feature>
<accession>A0A0L6UKK1</accession>
<evidence type="ECO:0000313" key="1">
    <source>
        <dbReference type="EMBL" id="KNZ48802.1"/>
    </source>
</evidence>
<proteinExistence type="predicted"/>
<evidence type="ECO:0008006" key="3">
    <source>
        <dbReference type="Google" id="ProtNLM"/>
    </source>
</evidence>
<reference evidence="1 2" key="1">
    <citation type="submission" date="2015-08" db="EMBL/GenBank/DDBJ databases">
        <title>Next Generation Sequencing and Analysis of the Genome of Puccinia sorghi L Schw, the Causal Agent of Maize Common Rust.</title>
        <authorList>
            <person name="Rochi L."/>
            <person name="Burguener G."/>
            <person name="Darino M."/>
            <person name="Turjanski A."/>
            <person name="Kreff E."/>
            <person name="Dieguez M.J."/>
            <person name="Sacco F."/>
        </authorList>
    </citation>
    <scope>NUCLEOTIDE SEQUENCE [LARGE SCALE GENOMIC DNA]</scope>
    <source>
        <strain evidence="1 2">RO10H11247</strain>
    </source>
</reference>
<evidence type="ECO:0000313" key="2">
    <source>
        <dbReference type="Proteomes" id="UP000037035"/>
    </source>
</evidence>
<organism evidence="1 2">
    <name type="scientific">Puccinia sorghi</name>
    <dbReference type="NCBI Taxonomy" id="27349"/>
    <lineage>
        <taxon>Eukaryota</taxon>
        <taxon>Fungi</taxon>
        <taxon>Dikarya</taxon>
        <taxon>Basidiomycota</taxon>
        <taxon>Pucciniomycotina</taxon>
        <taxon>Pucciniomycetes</taxon>
        <taxon>Pucciniales</taxon>
        <taxon>Pucciniaceae</taxon>
        <taxon>Puccinia</taxon>
    </lineage>
</organism>
<comment type="caution">
    <text evidence="1">The sequence shown here is derived from an EMBL/GenBank/DDBJ whole genome shotgun (WGS) entry which is preliminary data.</text>
</comment>
<dbReference type="VEuPathDB" id="FungiDB:VP01_5401g1"/>